<dbReference type="PANTHER" id="PTHR31569">
    <property type="entry name" value="SWIM-TYPE DOMAIN-CONTAINING PROTEIN"/>
    <property type="match status" value="1"/>
</dbReference>
<feature type="compositionally biased region" description="Polar residues" evidence="1">
    <location>
        <begin position="375"/>
        <end position="394"/>
    </location>
</feature>
<dbReference type="InterPro" id="IPR048324">
    <property type="entry name" value="ZSWIM1-3_RNaseH-like"/>
</dbReference>
<evidence type="ECO:0000313" key="3">
    <source>
        <dbReference type="EMBL" id="GMF26148.1"/>
    </source>
</evidence>
<feature type="domain" description="ZSWIM1/3 RNaseH-like" evidence="2">
    <location>
        <begin position="58"/>
        <end position="114"/>
    </location>
</feature>
<evidence type="ECO:0000313" key="4">
    <source>
        <dbReference type="Proteomes" id="UP001165121"/>
    </source>
</evidence>
<dbReference type="Proteomes" id="UP001165121">
    <property type="component" value="Unassembled WGS sequence"/>
</dbReference>
<comment type="caution">
    <text evidence="3">The sequence shown here is derived from an EMBL/GenBank/DDBJ whole genome shotgun (WGS) entry which is preliminary data.</text>
</comment>
<name>A0A9W6U6A4_9STRA</name>
<accession>A0A9W6U6A4</accession>
<proteinExistence type="predicted"/>
<evidence type="ECO:0000259" key="2">
    <source>
        <dbReference type="Pfam" id="PF21056"/>
    </source>
</evidence>
<dbReference type="PANTHER" id="PTHR31569:SF4">
    <property type="entry name" value="SWIM-TYPE DOMAIN-CONTAINING PROTEIN"/>
    <property type="match status" value="1"/>
</dbReference>
<dbReference type="InterPro" id="IPR052579">
    <property type="entry name" value="Zinc_finger_SWIM"/>
</dbReference>
<dbReference type="Pfam" id="PF21056">
    <property type="entry name" value="ZSWIM1-3_RNaseH-like"/>
    <property type="match status" value="1"/>
</dbReference>
<dbReference type="EMBL" id="BSXT01000381">
    <property type="protein sequence ID" value="GMF26148.1"/>
    <property type="molecule type" value="Genomic_DNA"/>
</dbReference>
<reference evidence="3" key="1">
    <citation type="submission" date="2023-04" db="EMBL/GenBank/DDBJ databases">
        <title>Phytophthora fragariaefolia NBRC 109709.</title>
        <authorList>
            <person name="Ichikawa N."/>
            <person name="Sato H."/>
            <person name="Tonouchi N."/>
        </authorList>
    </citation>
    <scope>NUCLEOTIDE SEQUENCE</scope>
    <source>
        <strain evidence="3">NBRC 109709</strain>
    </source>
</reference>
<dbReference type="OrthoDB" id="111802at2759"/>
<gene>
    <name evidence="3" type="ORF">Pfra01_000485900</name>
</gene>
<evidence type="ECO:0000256" key="1">
    <source>
        <dbReference type="SAM" id="MobiDB-lite"/>
    </source>
</evidence>
<feature type="region of interest" description="Disordered" evidence="1">
    <location>
        <begin position="357"/>
        <end position="421"/>
    </location>
</feature>
<sequence length="485" mass="54190">MPPKIIFAQIHAFNCFSVDILQFRSSTVVSVSVRFYFGTIFVRLKADLSYMQYDFERLNQHALVQTEEKPNWALAVEVFKRNNPALANIRVVMTDKALHEKEVLHQAWPKAKQLLCRWHVETWLKRQCSRLGGLDNTGTKKVMKGLVNDDSHQQYDEFNTALLETLGGDKDNHLYQSFKQHLASTTDEWVIFKRGGVPHLQNHTNNRLESKWGRVKEIVDGNFTIDELVSMLITLQDYDEERYLAEFHRVGSCSAMAEDPELTTVAMQLRSYAFKMVAEQHKLANGPNTSYDIEVGGTKTTLTNPATGSTRVVDARTETSGEFPNLTQVSSAGSISLTQLSFTDPNYKVSQLPNSVSQTLEDDNDAPTLGPEPSASLSPTPAHQDISRNVSGNAQAPIVFASPPKSKGLTRRLEKKKVSGEDMKEAKRIQTCIRGGKKAQVVKLSHMKILTGPFSNNSTMQLVAKLKLPCAEIRGSLVVQSYKSG</sequence>
<keyword evidence="4" id="KW-1185">Reference proteome</keyword>
<protein>
    <submittedName>
        <fullName evidence="3">Unnamed protein product</fullName>
    </submittedName>
</protein>
<organism evidence="3 4">
    <name type="scientific">Phytophthora fragariaefolia</name>
    <dbReference type="NCBI Taxonomy" id="1490495"/>
    <lineage>
        <taxon>Eukaryota</taxon>
        <taxon>Sar</taxon>
        <taxon>Stramenopiles</taxon>
        <taxon>Oomycota</taxon>
        <taxon>Peronosporomycetes</taxon>
        <taxon>Peronosporales</taxon>
        <taxon>Peronosporaceae</taxon>
        <taxon>Phytophthora</taxon>
    </lineage>
</organism>
<dbReference type="AlphaFoldDB" id="A0A9W6U6A4"/>